<dbReference type="EMBL" id="UOEA01000084">
    <property type="protein sequence ID" value="VAV85306.1"/>
    <property type="molecule type" value="Genomic_DNA"/>
</dbReference>
<protein>
    <submittedName>
        <fullName evidence="12">Electron transport complex protein RnfB</fullName>
    </submittedName>
</protein>
<dbReference type="InterPro" id="IPR017896">
    <property type="entry name" value="4Fe4S_Fe-S-bd"/>
</dbReference>
<evidence type="ECO:0000256" key="4">
    <source>
        <dbReference type="ARBA" id="ARBA00022737"/>
    </source>
</evidence>
<keyword evidence="6" id="KW-0249">Electron transport</keyword>
<keyword evidence="5" id="KW-1278">Translocase</keyword>
<reference evidence="12" key="1">
    <citation type="submission" date="2018-06" db="EMBL/GenBank/DDBJ databases">
        <authorList>
            <person name="Zhirakovskaya E."/>
        </authorList>
    </citation>
    <scope>NUCLEOTIDE SEQUENCE</scope>
</reference>
<keyword evidence="8" id="KW-0411">Iron-sulfur</keyword>
<dbReference type="PANTHER" id="PTHR43560:SF1">
    <property type="entry name" value="ION-TRANSLOCATING OXIDOREDUCTASE COMPLEX SUBUNIT B"/>
    <property type="match status" value="1"/>
</dbReference>
<dbReference type="HAMAP" id="MF_00463">
    <property type="entry name" value="RsxB_RnfB"/>
    <property type="match status" value="1"/>
</dbReference>
<feature type="domain" description="4Fe-4S" evidence="11">
    <location>
        <begin position="34"/>
        <end position="93"/>
    </location>
</feature>
<evidence type="ECO:0000259" key="11">
    <source>
        <dbReference type="PROSITE" id="PS51656"/>
    </source>
</evidence>
<proteinExistence type="inferred from homology"/>
<dbReference type="GO" id="GO:0046872">
    <property type="term" value="F:metal ion binding"/>
    <property type="evidence" value="ECO:0007669"/>
    <property type="project" value="UniProtKB-KW"/>
</dbReference>
<evidence type="ECO:0000313" key="12">
    <source>
        <dbReference type="EMBL" id="VAV85306.1"/>
    </source>
</evidence>
<evidence type="ECO:0000256" key="2">
    <source>
        <dbReference type="ARBA" id="ARBA00022485"/>
    </source>
</evidence>
<dbReference type="PROSITE" id="PS00198">
    <property type="entry name" value="4FE4S_FER_1"/>
    <property type="match status" value="2"/>
</dbReference>
<dbReference type="AlphaFoldDB" id="A0A3B0R8E3"/>
<dbReference type="PROSITE" id="PS51379">
    <property type="entry name" value="4FE4S_FER_2"/>
    <property type="match status" value="1"/>
</dbReference>
<keyword evidence="1" id="KW-0813">Transport</keyword>
<evidence type="ECO:0000256" key="3">
    <source>
        <dbReference type="ARBA" id="ARBA00022723"/>
    </source>
</evidence>
<keyword evidence="2" id="KW-0004">4Fe-4S</keyword>
<dbReference type="NCBIfam" id="TIGR01944">
    <property type="entry name" value="rnfB"/>
    <property type="match status" value="1"/>
</dbReference>
<sequence length="286" mass="29886">MIDQAFIVSVFTMGGLGVAFAACLAIASVKFRVEEDPLVEAVLECLPGTNCGACGYAGCHALAEKMASKDAAINACPAGGQDVADMIAEALGVESVAAMREIAVVLCRGGEAESVKSASYRGDMTCASAVITGGEKDCSYSCLGYGDCVKVCCFDSMGMNANGMPEVFFDKCVGCGACVRACPRDVIEMHPEEQTLFVYCRNKDKGAQAKKVCKVACIGCMLCKKDCEVEGGIKIENFLAVIDYELCPQDDVTTKRCPTKCILNGENAKMTSASFATQMAGKAGGG</sequence>
<evidence type="ECO:0000256" key="5">
    <source>
        <dbReference type="ARBA" id="ARBA00022967"/>
    </source>
</evidence>
<dbReference type="Pfam" id="PF04060">
    <property type="entry name" value="FeS"/>
    <property type="match status" value="1"/>
</dbReference>
<dbReference type="Gene3D" id="1.10.15.40">
    <property type="entry name" value="Electron transport complex subunit B, putative Fe-S cluster"/>
    <property type="match status" value="1"/>
</dbReference>
<dbReference type="PANTHER" id="PTHR43560">
    <property type="entry name" value="ION-TRANSLOCATING OXIDOREDUCTASE COMPLEX SUBUNIT B"/>
    <property type="match status" value="1"/>
</dbReference>
<dbReference type="InterPro" id="IPR010207">
    <property type="entry name" value="Elect_transpt_cplx_RnfB/RsxB"/>
</dbReference>
<evidence type="ECO:0000256" key="7">
    <source>
        <dbReference type="ARBA" id="ARBA00023004"/>
    </source>
</evidence>
<keyword evidence="7" id="KW-0408">Iron</keyword>
<organism evidence="12">
    <name type="scientific">hydrothermal vent metagenome</name>
    <dbReference type="NCBI Taxonomy" id="652676"/>
    <lineage>
        <taxon>unclassified sequences</taxon>
        <taxon>metagenomes</taxon>
        <taxon>ecological metagenomes</taxon>
    </lineage>
</organism>
<evidence type="ECO:0000256" key="6">
    <source>
        <dbReference type="ARBA" id="ARBA00022982"/>
    </source>
</evidence>
<keyword evidence="4" id="KW-0677">Repeat</keyword>
<dbReference type="SUPFAM" id="SSF54862">
    <property type="entry name" value="4Fe-4S ferredoxins"/>
    <property type="match status" value="1"/>
</dbReference>
<dbReference type="Pfam" id="PF00037">
    <property type="entry name" value="Fer4"/>
    <property type="match status" value="1"/>
</dbReference>
<evidence type="ECO:0000259" key="10">
    <source>
        <dbReference type="PROSITE" id="PS51379"/>
    </source>
</evidence>
<name>A0A3B0R8E3_9ZZZZ</name>
<dbReference type="InterPro" id="IPR050395">
    <property type="entry name" value="4Fe4S_Ferredoxin_RnfB"/>
</dbReference>
<dbReference type="Gene3D" id="3.30.70.20">
    <property type="match status" value="1"/>
</dbReference>
<accession>A0A3B0R8E3</accession>
<keyword evidence="3" id="KW-0479">Metal-binding</keyword>
<dbReference type="PROSITE" id="PS51656">
    <property type="entry name" value="4FE4S"/>
    <property type="match status" value="1"/>
</dbReference>
<keyword evidence="9" id="KW-0472">Membrane</keyword>
<dbReference type="InterPro" id="IPR007202">
    <property type="entry name" value="4Fe-4S_dom"/>
</dbReference>
<evidence type="ECO:0000256" key="8">
    <source>
        <dbReference type="ARBA" id="ARBA00023014"/>
    </source>
</evidence>
<feature type="domain" description="4Fe-4S ferredoxin-type" evidence="10">
    <location>
        <begin position="163"/>
        <end position="192"/>
    </location>
</feature>
<dbReference type="InterPro" id="IPR017900">
    <property type="entry name" value="4Fe4S_Fe_S_CS"/>
</dbReference>
<dbReference type="GO" id="GO:0009055">
    <property type="term" value="F:electron transfer activity"/>
    <property type="evidence" value="ECO:0007669"/>
    <property type="project" value="InterPro"/>
</dbReference>
<dbReference type="GO" id="GO:0051539">
    <property type="term" value="F:4 iron, 4 sulfur cluster binding"/>
    <property type="evidence" value="ECO:0007669"/>
    <property type="project" value="UniProtKB-KW"/>
</dbReference>
<evidence type="ECO:0000256" key="1">
    <source>
        <dbReference type="ARBA" id="ARBA00022448"/>
    </source>
</evidence>
<gene>
    <name evidence="12" type="ORF">MNBD_DELTA01-1221</name>
</gene>
<evidence type="ECO:0000256" key="9">
    <source>
        <dbReference type="ARBA" id="ARBA00023136"/>
    </source>
</evidence>